<gene>
    <name evidence="1" type="ORF">BDN70DRAFT_872449</name>
</gene>
<name>A0A9P5ZA63_9AGAR</name>
<evidence type="ECO:0008006" key="3">
    <source>
        <dbReference type="Google" id="ProtNLM"/>
    </source>
</evidence>
<comment type="caution">
    <text evidence="1">The sequence shown here is derived from an EMBL/GenBank/DDBJ whole genome shotgun (WGS) entry which is preliminary data.</text>
</comment>
<proteinExistence type="predicted"/>
<evidence type="ECO:0000313" key="1">
    <source>
        <dbReference type="EMBL" id="KAF9484437.1"/>
    </source>
</evidence>
<protein>
    <recommendedName>
        <fullName evidence="3">F-box domain-containing protein</fullName>
    </recommendedName>
</protein>
<organism evidence="1 2">
    <name type="scientific">Pholiota conissans</name>
    <dbReference type="NCBI Taxonomy" id="109636"/>
    <lineage>
        <taxon>Eukaryota</taxon>
        <taxon>Fungi</taxon>
        <taxon>Dikarya</taxon>
        <taxon>Basidiomycota</taxon>
        <taxon>Agaricomycotina</taxon>
        <taxon>Agaricomycetes</taxon>
        <taxon>Agaricomycetidae</taxon>
        <taxon>Agaricales</taxon>
        <taxon>Agaricineae</taxon>
        <taxon>Strophariaceae</taxon>
        <taxon>Pholiota</taxon>
    </lineage>
</organism>
<evidence type="ECO:0000313" key="2">
    <source>
        <dbReference type="Proteomes" id="UP000807469"/>
    </source>
</evidence>
<dbReference type="EMBL" id="MU155143">
    <property type="protein sequence ID" value="KAF9484437.1"/>
    <property type="molecule type" value="Genomic_DNA"/>
</dbReference>
<accession>A0A9P5ZA63</accession>
<dbReference type="Gene3D" id="3.80.10.10">
    <property type="entry name" value="Ribonuclease Inhibitor"/>
    <property type="match status" value="1"/>
</dbReference>
<reference evidence="1" key="1">
    <citation type="submission" date="2020-11" db="EMBL/GenBank/DDBJ databases">
        <authorList>
            <consortium name="DOE Joint Genome Institute"/>
            <person name="Ahrendt S."/>
            <person name="Riley R."/>
            <person name="Andreopoulos W."/>
            <person name="Labutti K."/>
            <person name="Pangilinan J."/>
            <person name="Ruiz-Duenas F.J."/>
            <person name="Barrasa J.M."/>
            <person name="Sanchez-Garcia M."/>
            <person name="Camarero S."/>
            <person name="Miyauchi S."/>
            <person name="Serrano A."/>
            <person name="Linde D."/>
            <person name="Babiker R."/>
            <person name="Drula E."/>
            <person name="Ayuso-Fernandez I."/>
            <person name="Pacheco R."/>
            <person name="Padilla G."/>
            <person name="Ferreira P."/>
            <person name="Barriuso J."/>
            <person name="Kellner H."/>
            <person name="Castanera R."/>
            <person name="Alfaro M."/>
            <person name="Ramirez L."/>
            <person name="Pisabarro A.G."/>
            <person name="Kuo A."/>
            <person name="Tritt A."/>
            <person name="Lipzen A."/>
            <person name="He G."/>
            <person name="Yan M."/>
            <person name="Ng V."/>
            <person name="Cullen D."/>
            <person name="Martin F."/>
            <person name="Rosso M.-N."/>
            <person name="Henrissat B."/>
            <person name="Hibbett D."/>
            <person name="Martinez A.T."/>
            <person name="Grigoriev I.V."/>
        </authorList>
    </citation>
    <scope>NUCLEOTIDE SEQUENCE</scope>
    <source>
        <strain evidence="1">CIRM-BRFM 674</strain>
    </source>
</reference>
<keyword evidence="2" id="KW-1185">Reference proteome</keyword>
<dbReference type="Proteomes" id="UP000807469">
    <property type="component" value="Unassembled WGS sequence"/>
</dbReference>
<sequence>MAPIAIAGLLTFKFTPRSRSLASPVPLLLQSNHPPSEADVERIHQTIADVEAKRRAKARRSSLSLSQVNCPYTQFIEAHKAILSPCRRLPTELIVEIFLCCHSKFQNPKRNVVPWALSQVCHRWRIIALNMSTLWNDLPPMRLGALEKTQLKRQIALISTLLGRSGDSGLTFYLAKNISPTLDDAVVAMLFEHSERWMNISLSISEDVCTHFSKVKGRLSSLRSLNLLLTRTGHLHVDMFEVAPNLREVTLGSLTWPGIIKLPWSQLTSFTEDASRTDHIVAVFKFAADSLRKLNFITDQSWALFDESAVIRPTTLPNLTCLALQTPFETGLRTLLDSLTVPALQELVLKIFTRQPLADDALNLINRSECILQKLVIHTGPSQNIEPILKATPCLTILDINDPSQALICALTTVDTEGMVHQWAILPRLASLTIRVGHNFPSLGELNRLARVRCDLVLEQGTANIAELQPIKVFNVASPLRAQTMGQYFDVWAYARFAQRCYETFGLNACGIGTSSEPSSLKDAKKRLDGALCEISAINKNNMISRKEKLLKIVKHIEGLLDILENFDQAPENILYLYLKRIDFTLNCLVDTPIPLGTKLQFSKRIEVLIANWVSVLVSMSPPMKWGWQSEGFLTYISQNNGTARHIARIAFQRYRNTYADGRTGLSRKNLPADHDFKKPSPDIWQMDL</sequence>
<dbReference type="OrthoDB" id="3365698at2759"/>
<dbReference type="AlphaFoldDB" id="A0A9P5ZA63"/>
<dbReference type="InterPro" id="IPR032675">
    <property type="entry name" value="LRR_dom_sf"/>
</dbReference>